<keyword evidence="4 10" id="KW-0547">Nucleotide-binding</keyword>
<keyword evidence="7 10" id="KW-0546">Nucleotide metabolism</keyword>
<dbReference type="GO" id="GO:0036220">
    <property type="term" value="F:ITP diphosphatase activity"/>
    <property type="evidence" value="ECO:0007669"/>
    <property type="project" value="UniProtKB-UniRule"/>
</dbReference>
<evidence type="ECO:0000313" key="12">
    <source>
        <dbReference type="EMBL" id="OHA67107.1"/>
    </source>
</evidence>
<dbReference type="InterPro" id="IPR020922">
    <property type="entry name" value="dITP/XTP_pyrophosphatase"/>
</dbReference>
<evidence type="ECO:0000256" key="1">
    <source>
        <dbReference type="ARBA" id="ARBA00008023"/>
    </source>
</evidence>
<organism evidence="12 13">
    <name type="scientific">Candidatus Wildermuthbacteria bacterium RIFCSPHIGHO2_02_FULL_47_12</name>
    <dbReference type="NCBI Taxonomy" id="1802451"/>
    <lineage>
        <taxon>Bacteria</taxon>
        <taxon>Candidatus Wildermuthiibacteriota</taxon>
    </lineage>
</organism>
<dbReference type="GO" id="GO:0017111">
    <property type="term" value="F:ribonucleoside triphosphate phosphatase activity"/>
    <property type="evidence" value="ECO:0007669"/>
    <property type="project" value="InterPro"/>
</dbReference>
<dbReference type="EMBL" id="MHTW01000018">
    <property type="protein sequence ID" value="OHA67107.1"/>
    <property type="molecule type" value="Genomic_DNA"/>
</dbReference>
<dbReference type="GO" id="GO:0009146">
    <property type="term" value="P:purine nucleoside triphosphate catabolic process"/>
    <property type="evidence" value="ECO:0007669"/>
    <property type="project" value="UniProtKB-UniRule"/>
</dbReference>
<dbReference type="GO" id="GO:0009117">
    <property type="term" value="P:nucleotide metabolic process"/>
    <property type="evidence" value="ECO:0007669"/>
    <property type="project" value="UniProtKB-KW"/>
</dbReference>
<evidence type="ECO:0000256" key="7">
    <source>
        <dbReference type="ARBA" id="ARBA00023080"/>
    </source>
</evidence>
<evidence type="ECO:0000256" key="6">
    <source>
        <dbReference type="ARBA" id="ARBA00022842"/>
    </source>
</evidence>
<name>A0A1G2R330_9BACT</name>
<evidence type="ECO:0000256" key="3">
    <source>
        <dbReference type="ARBA" id="ARBA00022723"/>
    </source>
</evidence>
<comment type="caution">
    <text evidence="10">Lacks conserved residue(s) required for the propagation of feature annotation.</text>
</comment>
<protein>
    <recommendedName>
        <fullName evidence="10">dITP/XTP pyrophosphatase</fullName>
        <ecNumber evidence="10">3.6.1.66</ecNumber>
    </recommendedName>
    <alternativeName>
        <fullName evidence="10">Non-canonical purine NTP pyrophosphatase</fullName>
    </alternativeName>
    <alternativeName>
        <fullName evidence="10">Non-standard purine NTP pyrophosphatase</fullName>
    </alternativeName>
    <alternativeName>
        <fullName evidence="10">Nucleoside-triphosphate diphosphatase</fullName>
    </alternativeName>
    <alternativeName>
        <fullName evidence="10">Nucleoside-triphosphate pyrophosphatase</fullName>
        <shortName evidence="10">NTPase</shortName>
    </alternativeName>
</protein>
<dbReference type="InterPro" id="IPR029001">
    <property type="entry name" value="ITPase-like_fam"/>
</dbReference>
<dbReference type="HAMAP" id="MF_01405">
    <property type="entry name" value="Non_canon_purine_NTPase"/>
    <property type="match status" value="1"/>
</dbReference>
<evidence type="ECO:0000256" key="4">
    <source>
        <dbReference type="ARBA" id="ARBA00022741"/>
    </source>
</evidence>
<gene>
    <name evidence="12" type="ORF">A3C82_02545</name>
</gene>
<evidence type="ECO:0000256" key="9">
    <source>
        <dbReference type="ARBA" id="ARBA00052017"/>
    </source>
</evidence>
<dbReference type="FunFam" id="3.90.950.10:FF:000001">
    <property type="entry name" value="dITP/XTP pyrophosphatase"/>
    <property type="match status" value="1"/>
</dbReference>
<feature type="binding site" evidence="10">
    <location>
        <begin position="156"/>
        <end position="159"/>
    </location>
    <ligand>
        <name>substrate</name>
    </ligand>
</feature>
<feature type="active site" description="Proton acceptor" evidence="10">
    <location>
        <position position="74"/>
    </location>
</feature>
<feature type="binding site" evidence="10">
    <location>
        <position position="179"/>
    </location>
    <ligand>
        <name>substrate</name>
    </ligand>
</feature>
<dbReference type="SUPFAM" id="SSF52972">
    <property type="entry name" value="ITPase-like"/>
    <property type="match status" value="1"/>
</dbReference>
<comment type="caution">
    <text evidence="12">The sequence shown here is derived from an EMBL/GenBank/DDBJ whole genome shotgun (WGS) entry which is preliminary data.</text>
</comment>
<evidence type="ECO:0000256" key="10">
    <source>
        <dbReference type="HAMAP-Rule" id="MF_01405"/>
    </source>
</evidence>
<dbReference type="GO" id="GO:0036222">
    <property type="term" value="F:XTP diphosphatase activity"/>
    <property type="evidence" value="ECO:0007669"/>
    <property type="project" value="UniProtKB-UniRule"/>
</dbReference>
<comment type="catalytic activity">
    <reaction evidence="8 10">
        <text>dITP + H2O = dIMP + diphosphate + H(+)</text>
        <dbReference type="Rhea" id="RHEA:28342"/>
        <dbReference type="ChEBI" id="CHEBI:15377"/>
        <dbReference type="ChEBI" id="CHEBI:15378"/>
        <dbReference type="ChEBI" id="CHEBI:33019"/>
        <dbReference type="ChEBI" id="CHEBI:61194"/>
        <dbReference type="ChEBI" id="CHEBI:61382"/>
        <dbReference type="EC" id="3.6.1.66"/>
    </reaction>
</comment>
<evidence type="ECO:0000256" key="2">
    <source>
        <dbReference type="ARBA" id="ARBA00011738"/>
    </source>
</evidence>
<evidence type="ECO:0000256" key="11">
    <source>
        <dbReference type="RuleBase" id="RU003781"/>
    </source>
</evidence>
<sequence length="203" mass="22487">MKRQLIVATRNKGKLVDIMAGLKGLPLEIFSLEDRQEVPQNFSVPETASTLEGNAILKATTIGKMTNTLTLSDDSGLEVDALGGGPGVFSARYVQGTDEDRFYKLLEELKDVPDEKRGAQYRGVIALYDPVTENIRTCEGICRGIITREPKGKNGFGYDPVFYYVELGKTIAQMSVEEKNSISHRGIALYKARKIFLEEFLGT</sequence>
<dbReference type="EC" id="3.6.1.66" evidence="10"/>
<evidence type="ECO:0000256" key="5">
    <source>
        <dbReference type="ARBA" id="ARBA00022801"/>
    </source>
</evidence>
<dbReference type="PANTHER" id="PTHR11067">
    <property type="entry name" value="INOSINE TRIPHOSPHATE PYROPHOSPHATASE/HAM1 PROTEIN"/>
    <property type="match status" value="1"/>
</dbReference>
<reference evidence="12 13" key="1">
    <citation type="journal article" date="2016" name="Nat. Commun.">
        <title>Thousands of microbial genomes shed light on interconnected biogeochemical processes in an aquifer system.</title>
        <authorList>
            <person name="Anantharaman K."/>
            <person name="Brown C.T."/>
            <person name="Hug L.A."/>
            <person name="Sharon I."/>
            <person name="Castelle C.J."/>
            <person name="Probst A.J."/>
            <person name="Thomas B.C."/>
            <person name="Singh A."/>
            <person name="Wilkins M.J."/>
            <person name="Karaoz U."/>
            <person name="Brodie E.L."/>
            <person name="Williams K.H."/>
            <person name="Hubbard S.S."/>
            <person name="Banfield J.F."/>
        </authorList>
    </citation>
    <scope>NUCLEOTIDE SEQUENCE [LARGE SCALE GENOMIC DNA]</scope>
</reference>
<dbReference type="GO" id="GO:0046872">
    <property type="term" value="F:metal ion binding"/>
    <property type="evidence" value="ECO:0007669"/>
    <property type="project" value="UniProtKB-KW"/>
</dbReference>
<dbReference type="GO" id="GO:0035870">
    <property type="term" value="F:dITP diphosphatase activity"/>
    <property type="evidence" value="ECO:0007669"/>
    <property type="project" value="UniProtKB-UniRule"/>
</dbReference>
<dbReference type="GO" id="GO:0005829">
    <property type="term" value="C:cytosol"/>
    <property type="evidence" value="ECO:0007669"/>
    <property type="project" value="TreeGrafter"/>
</dbReference>
<accession>A0A1G2R330</accession>
<feature type="binding site" evidence="10">
    <location>
        <position position="75"/>
    </location>
    <ligand>
        <name>substrate</name>
    </ligand>
</feature>
<comment type="subunit">
    <text evidence="2 10">Homodimer.</text>
</comment>
<feature type="binding site" evidence="10">
    <location>
        <begin position="9"/>
        <end position="14"/>
    </location>
    <ligand>
        <name>substrate</name>
    </ligand>
</feature>
<dbReference type="NCBIfam" id="TIGR00042">
    <property type="entry name" value="RdgB/HAM1 family non-canonical purine NTP pyrophosphatase"/>
    <property type="match status" value="1"/>
</dbReference>
<dbReference type="Pfam" id="PF01725">
    <property type="entry name" value="Ham1p_like"/>
    <property type="match status" value="1"/>
</dbReference>
<comment type="catalytic activity">
    <reaction evidence="9 10">
        <text>XTP + H2O = XMP + diphosphate + H(+)</text>
        <dbReference type="Rhea" id="RHEA:28610"/>
        <dbReference type="ChEBI" id="CHEBI:15377"/>
        <dbReference type="ChEBI" id="CHEBI:15378"/>
        <dbReference type="ChEBI" id="CHEBI:33019"/>
        <dbReference type="ChEBI" id="CHEBI:57464"/>
        <dbReference type="ChEBI" id="CHEBI:61314"/>
        <dbReference type="EC" id="3.6.1.66"/>
    </reaction>
</comment>
<comment type="function">
    <text evidence="10">Pyrophosphatase that catalyzes the hydrolysis of nucleoside triphosphates to their monophosphate derivatives, with a high preference for the non-canonical purine nucleotides XTP (xanthosine triphosphate), dITP (deoxyinosine triphosphate) and ITP. Seems to function as a house-cleaning enzyme that removes non-canonical purine nucleotides from the nucleotide pool, thus preventing their incorporation into DNA/RNA and avoiding chromosomal lesions.</text>
</comment>
<proteinExistence type="inferred from homology"/>
<dbReference type="AlphaFoldDB" id="A0A1G2R330"/>
<dbReference type="Gene3D" id="3.90.950.10">
    <property type="match status" value="1"/>
</dbReference>
<keyword evidence="5 10" id="KW-0378">Hydrolase</keyword>
<keyword evidence="6 10" id="KW-0460">Magnesium</keyword>
<dbReference type="GO" id="GO:0000166">
    <property type="term" value="F:nucleotide binding"/>
    <property type="evidence" value="ECO:0007669"/>
    <property type="project" value="UniProtKB-KW"/>
</dbReference>
<dbReference type="PANTHER" id="PTHR11067:SF9">
    <property type="entry name" value="INOSINE TRIPHOSPHATE PYROPHOSPHATASE"/>
    <property type="match status" value="1"/>
</dbReference>
<feature type="binding site" evidence="10">
    <location>
        <position position="74"/>
    </location>
    <ligand>
        <name>Mg(2+)</name>
        <dbReference type="ChEBI" id="CHEBI:18420"/>
    </ligand>
</feature>
<dbReference type="InterPro" id="IPR002637">
    <property type="entry name" value="RdgB/HAM1"/>
</dbReference>
<feature type="binding site" evidence="10">
    <location>
        <begin position="184"/>
        <end position="185"/>
    </location>
    <ligand>
        <name>substrate</name>
    </ligand>
</feature>
<evidence type="ECO:0000256" key="8">
    <source>
        <dbReference type="ARBA" id="ARBA00051875"/>
    </source>
</evidence>
<keyword evidence="3 10" id="KW-0479">Metal-binding</keyword>
<dbReference type="CDD" id="cd00515">
    <property type="entry name" value="HAM1"/>
    <property type="match status" value="1"/>
</dbReference>
<comment type="cofactor">
    <cofactor evidence="10">
        <name>Mg(2+)</name>
        <dbReference type="ChEBI" id="CHEBI:18420"/>
    </cofactor>
    <text evidence="10">Binds 1 Mg(2+) ion per subunit.</text>
</comment>
<dbReference type="STRING" id="1802451.A3C82_02545"/>
<comment type="similarity">
    <text evidence="1 10 11">Belongs to the HAM1 NTPase family.</text>
</comment>
<evidence type="ECO:0000313" key="13">
    <source>
        <dbReference type="Proteomes" id="UP000176901"/>
    </source>
</evidence>
<dbReference type="Proteomes" id="UP000176901">
    <property type="component" value="Unassembled WGS sequence"/>
</dbReference>
<comment type="catalytic activity">
    <reaction evidence="10">
        <text>ITP + H2O = IMP + diphosphate + H(+)</text>
        <dbReference type="Rhea" id="RHEA:29399"/>
        <dbReference type="ChEBI" id="CHEBI:15377"/>
        <dbReference type="ChEBI" id="CHEBI:15378"/>
        <dbReference type="ChEBI" id="CHEBI:33019"/>
        <dbReference type="ChEBI" id="CHEBI:58053"/>
        <dbReference type="ChEBI" id="CHEBI:61402"/>
        <dbReference type="EC" id="3.6.1.66"/>
    </reaction>
</comment>